<dbReference type="Proteomes" id="UP000631034">
    <property type="component" value="Unassembled WGS sequence"/>
</dbReference>
<comment type="caution">
    <text evidence="1">The sequence shown here is derived from an EMBL/GenBank/DDBJ whole genome shotgun (WGS) entry which is preliminary data.</text>
</comment>
<evidence type="ECO:0000313" key="2">
    <source>
        <dbReference type="Proteomes" id="UP000631034"/>
    </source>
</evidence>
<proteinExistence type="predicted"/>
<organism evidence="1 2">
    <name type="scientific">Phaeovibrio sulfidiphilus</name>
    <dbReference type="NCBI Taxonomy" id="1220600"/>
    <lineage>
        <taxon>Bacteria</taxon>
        <taxon>Pseudomonadati</taxon>
        <taxon>Pseudomonadota</taxon>
        <taxon>Alphaproteobacteria</taxon>
        <taxon>Rhodospirillales</taxon>
        <taxon>Rhodospirillaceae</taxon>
        <taxon>Phaeovibrio</taxon>
    </lineage>
</organism>
<reference evidence="1" key="1">
    <citation type="submission" date="2020-10" db="EMBL/GenBank/DDBJ databases">
        <title>Genome sequence of the unusual species of purple photosynthetic bacteria, Phaeovibrio sulfidiphilus DSM 23193, type strain.</title>
        <authorList>
            <person name="Kyndt J.A."/>
            <person name="Meyer T.E."/>
        </authorList>
    </citation>
    <scope>NUCLEOTIDE SEQUENCE</scope>
    <source>
        <strain evidence="1">DSM 23193</strain>
    </source>
</reference>
<name>A0A8J6YQ49_9PROT</name>
<keyword evidence="2" id="KW-1185">Reference proteome</keyword>
<protein>
    <submittedName>
        <fullName evidence="1">Uncharacterized protein</fullName>
    </submittedName>
</protein>
<dbReference type="RefSeq" id="WP_192534222.1">
    <property type="nucleotide sequence ID" value="NZ_JACZHT010000004.1"/>
</dbReference>
<accession>A0A8J6YQ49</accession>
<sequence length="121" mass="13895">MTDALRQPLSLAWPQRNLRGEETKQKTINMDRKQDQVWGIGSSQPSVTWDWEPITDYWKRLGYEPQRKPNCLEIETDTGHVIRDHGSRVEISGGPPTDQQIAQMVAAAKQRGCRDIRFFGS</sequence>
<dbReference type="AlphaFoldDB" id="A0A8J6YQ49"/>
<dbReference type="EMBL" id="JACZHT010000004">
    <property type="protein sequence ID" value="MBE1237207.1"/>
    <property type="molecule type" value="Genomic_DNA"/>
</dbReference>
<gene>
    <name evidence="1" type="ORF">IHV25_06045</name>
</gene>
<evidence type="ECO:0000313" key="1">
    <source>
        <dbReference type="EMBL" id="MBE1237207.1"/>
    </source>
</evidence>